<evidence type="ECO:0000313" key="2">
    <source>
        <dbReference type="EMBL" id="GAA4743307.1"/>
    </source>
</evidence>
<feature type="compositionally biased region" description="Basic and acidic residues" evidence="1">
    <location>
        <begin position="24"/>
        <end position="34"/>
    </location>
</feature>
<keyword evidence="3" id="KW-1185">Reference proteome</keyword>
<comment type="caution">
    <text evidence="2">The sequence shown here is derived from an EMBL/GenBank/DDBJ whole genome shotgun (WGS) entry which is preliminary data.</text>
</comment>
<organism evidence="2 3">
    <name type="scientific">Nocardioides endophyticus</name>
    <dbReference type="NCBI Taxonomy" id="1353775"/>
    <lineage>
        <taxon>Bacteria</taxon>
        <taxon>Bacillati</taxon>
        <taxon>Actinomycetota</taxon>
        <taxon>Actinomycetes</taxon>
        <taxon>Propionibacteriales</taxon>
        <taxon>Nocardioidaceae</taxon>
        <taxon>Nocardioides</taxon>
    </lineage>
</organism>
<reference evidence="3" key="1">
    <citation type="journal article" date="2019" name="Int. J. Syst. Evol. Microbiol.">
        <title>The Global Catalogue of Microorganisms (GCM) 10K type strain sequencing project: providing services to taxonomists for standard genome sequencing and annotation.</title>
        <authorList>
            <consortium name="The Broad Institute Genomics Platform"/>
            <consortium name="The Broad Institute Genome Sequencing Center for Infectious Disease"/>
            <person name="Wu L."/>
            <person name="Ma J."/>
        </authorList>
    </citation>
    <scope>NUCLEOTIDE SEQUENCE [LARGE SCALE GENOMIC DNA]</scope>
    <source>
        <strain evidence="3">JCM 18532</strain>
    </source>
</reference>
<gene>
    <name evidence="2" type="ORF">GCM10023350_30010</name>
</gene>
<accession>A0ABP8Z0X9</accession>
<evidence type="ECO:0000313" key="3">
    <source>
        <dbReference type="Proteomes" id="UP001499882"/>
    </source>
</evidence>
<proteinExistence type="predicted"/>
<evidence type="ECO:0000256" key="1">
    <source>
        <dbReference type="SAM" id="MobiDB-lite"/>
    </source>
</evidence>
<feature type="region of interest" description="Disordered" evidence="1">
    <location>
        <begin position="1"/>
        <end position="58"/>
    </location>
</feature>
<dbReference type="Proteomes" id="UP001499882">
    <property type="component" value="Unassembled WGS sequence"/>
</dbReference>
<dbReference type="EMBL" id="BAABKN010000019">
    <property type="protein sequence ID" value="GAA4743307.1"/>
    <property type="molecule type" value="Genomic_DNA"/>
</dbReference>
<name>A0ABP8Z0X9_9ACTN</name>
<sequence length="150" mass="16180">MPAAGAAVATHRDLQDRGSPPEGLMREPADDRVPRSALTAATTTPLIRGEDPTGEHGPIGLEALTGHDEIELIESAERGQVRTSAARPTGSVRHVEVFQMSGVGTFILTETSTPIQTPTRRRSSRPDYTLTRRFTDGEDAAVRAARLRRA</sequence>
<protein>
    <submittedName>
        <fullName evidence="2">Uncharacterized protein</fullName>
    </submittedName>
</protein>